<dbReference type="PANTHER" id="PTHR30399">
    <property type="entry name" value="UNCHARACTERIZED PROTEIN YGJP"/>
    <property type="match status" value="1"/>
</dbReference>
<evidence type="ECO:0000259" key="1">
    <source>
        <dbReference type="Pfam" id="PF01863"/>
    </source>
</evidence>
<feature type="domain" description="YgjP-like metallopeptidase" evidence="1">
    <location>
        <begin position="14"/>
        <end position="214"/>
    </location>
</feature>
<dbReference type="PANTHER" id="PTHR30399:SF1">
    <property type="entry name" value="UTP PYROPHOSPHATASE"/>
    <property type="match status" value="1"/>
</dbReference>
<accession>A0A2N0AYP5</accession>
<dbReference type="GeneID" id="93342329"/>
<name>A0A2N0AYP5_9LEPT</name>
<proteinExistence type="predicted"/>
<evidence type="ECO:0000313" key="3">
    <source>
        <dbReference type="Proteomes" id="UP001209694"/>
    </source>
</evidence>
<organism evidence="2 3">
    <name type="scientific">Leptospira levettii</name>
    <dbReference type="NCBI Taxonomy" id="2023178"/>
    <lineage>
        <taxon>Bacteria</taxon>
        <taxon>Pseudomonadati</taxon>
        <taxon>Spirochaetota</taxon>
        <taxon>Spirochaetia</taxon>
        <taxon>Leptospirales</taxon>
        <taxon>Leptospiraceae</taxon>
        <taxon>Leptospira</taxon>
    </lineage>
</organism>
<comment type="caution">
    <text evidence="2">The sequence shown here is derived from an EMBL/GenBank/DDBJ whole genome shotgun (WGS) entry which is preliminary data.</text>
</comment>
<dbReference type="Gene3D" id="3.30.2010.10">
    <property type="entry name" value="Metalloproteases ('zincins'), catalytic domain"/>
    <property type="match status" value="1"/>
</dbReference>
<dbReference type="Pfam" id="PF01863">
    <property type="entry name" value="YgjP-like"/>
    <property type="match status" value="1"/>
</dbReference>
<sequence length="224" mass="26560">MKQIEIERKITKSKNISLTVYQNGRVVLKHPAKISKIQLENFIAEKQNWILNKLQKIPKDIPKKLKFENGETTHIFGEIVKIYLNDKKISYDPGNGFYIKKEKNEILRQKKAKHYLKSLLFSKIEPLVQKFESNLKTKVNKISIRTMRSLWGSCNSKNDISINLSLVHCPDYIIDYIILHEISHTIEHNHSQKFWNIVKSQNPNFKIAEKWLKQYGKNYIYYLN</sequence>
<protein>
    <submittedName>
        <fullName evidence="2">M48 family metallopeptidase</fullName>
    </submittedName>
</protein>
<dbReference type="InterPro" id="IPR002725">
    <property type="entry name" value="YgjP-like_metallopeptidase"/>
</dbReference>
<gene>
    <name evidence="2" type="ORF">ND810_16515</name>
</gene>
<dbReference type="Proteomes" id="UP001209694">
    <property type="component" value="Unassembled WGS sequence"/>
</dbReference>
<dbReference type="CDD" id="cd07344">
    <property type="entry name" value="M48_yhfN_like"/>
    <property type="match status" value="1"/>
</dbReference>
<dbReference type="AlphaFoldDB" id="A0A2N0AYP5"/>
<dbReference type="RefSeq" id="WP_100715996.1">
    <property type="nucleotide sequence ID" value="NZ_JAIZBN010000002.1"/>
</dbReference>
<dbReference type="InterPro" id="IPR053136">
    <property type="entry name" value="UTP_pyrophosphatase-like"/>
</dbReference>
<evidence type="ECO:0000313" key="2">
    <source>
        <dbReference type="EMBL" id="MCW7516772.1"/>
    </source>
</evidence>
<dbReference type="EMBL" id="JAMQQD010000007">
    <property type="protein sequence ID" value="MCW7516772.1"/>
    <property type="molecule type" value="Genomic_DNA"/>
</dbReference>
<reference evidence="2" key="1">
    <citation type="submission" date="2022-06" db="EMBL/GenBank/DDBJ databases">
        <title>Leptospira isolates from biofilms formed at urban environments.</title>
        <authorList>
            <person name="Ribeiro P.S."/>
            <person name="Sousa T."/>
            <person name="Carvalho N."/>
            <person name="Aburjaile F."/>
            <person name="Neves F."/>
            <person name="Oliveira D."/>
            <person name="Blanco L."/>
            <person name="Lima J."/>
            <person name="Costa F."/>
            <person name="Brenig B."/>
            <person name="Soares S."/>
            <person name="Ramos R."/>
            <person name="Goes-Neto A."/>
            <person name="Matiuzzi M."/>
            <person name="Azevedo V."/>
            <person name="Ristow P."/>
        </authorList>
    </citation>
    <scope>NUCLEOTIDE SEQUENCE</scope>
    <source>
        <strain evidence="2">VSF7</strain>
    </source>
</reference>